<dbReference type="GO" id="GO:0003899">
    <property type="term" value="F:DNA-directed RNA polymerase activity"/>
    <property type="evidence" value="ECO:0007669"/>
    <property type="project" value="UniProtKB-EC"/>
</dbReference>
<comment type="function">
    <text evidence="6">Participates in both the initiation and recycling phases of transcription. In the presence of the delta subunit, RNAP displays an increased specificity of transcription, a decreased affinity for nucleic acids, and an increased efficiency of RNA synthesis because of enhanced recycling.</text>
</comment>
<evidence type="ECO:0000313" key="10">
    <source>
        <dbReference type="Proteomes" id="UP000830167"/>
    </source>
</evidence>
<dbReference type="PROSITE" id="PS51913">
    <property type="entry name" value="HTH_HARE"/>
    <property type="match status" value="1"/>
</dbReference>
<evidence type="ECO:0000256" key="5">
    <source>
        <dbReference type="ARBA" id="ARBA00023163"/>
    </source>
</evidence>
<dbReference type="Pfam" id="PF05066">
    <property type="entry name" value="HARE-HTH"/>
    <property type="match status" value="1"/>
</dbReference>
<name>A0ABY4CM99_9BACL</name>
<dbReference type="InterPro" id="IPR029757">
    <property type="entry name" value="RpoE"/>
</dbReference>
<evidence type="ECO:0000256" key="4">
    <source>
        <dbReference type="ARBA" id="ARBA00022695"/>
    </source>
</evidence>
<keyword evidence="5 6" id="KW-0804">Transcription</keyword>
<gene>
    <name evidence="6 9" type="primary">rpoE</name>
    <name evidence="9" type="ORF">LSG31_05055</name>
</gene>
<comment type="similarity">
    <text evidence="1 6">Belongs to the RpoE family.</text>
</comment>
<evidence type="ECO:0000256" key="3">
    <source>
        <dbReference type="ARBA" id="ARBA00022679"/>
    </source>
</evidence>
<keyword evidence="10" id="KW-1185">Reference proteome</keyword>
<evidence type="ECO:0000259" key="8">
    <source>
        <dbReference type="PROSITE" id="PS51913"/>
    </source>
</evidence>
<dbReference type="EMBL" id="CP089291">
    <property type="protein sequence ID" value="UOF91622.1"/>
    <property type="molecule type" value="Genomic_DNA"/>
</dbReference>
<dbReference type="Proteomes" id="UP000830167">
    <property type="component" value="Chromosome"/>
</dbReference>
<dbReference type="RefSeq" id="WP_347438316.1">
    <property type="nucleotide sequence ID" value="NZ_CP089291.1"/>
</dbReference>
<keyword evidence="2 6" id="KW-0240">DNA-directed RNA polymerase</keyword>
<feature type="domain" description="HTH HARE-type" evidence="8">
    <location>
        <begin position="18"/>
        <end position="85"/>
    </location>
</feature>
<feature type="region of interest" description="Disordered" evidence="7">
    <location>
        <begin position="121"/>
        <end position="180"/>
    </location>
</feature>
<reference evidence="9" key="1">
    <citation type="submission" date="2021-12" db="EMBL/GenBank/DDBJ databases">
        <title>Alicyclobacillaceae gen. nov., sp. nov., isolated from chalcocite enrichment system.</title>
        <authorList>
            <person name="Jiang Z."/>
        </authorList>
    </citation>
    <scope>NUCLEOTIDE SEQUENCE</scope>
    <source>
        <strain evidence="9">MYW30-H2</strain>
    </source>
</reference>
<evidence type="ECO:0000256" key="7">
    <source>
        <dbReference type="SAM" id="MobiDB-lite"/>
    </source>
</evidence>
<comment type="subunit">
    <text evidence="6">RNAP is composed of a core of 2 alpha, a beta and a beta' subunits. The core is associated with a delta subunit and one of several sigma factors.</text>
</comment>
<keyword evidence="3 6" id="KW-0808">Transferase</keyword>
<protein>
    <recommendedName>
        <fullName evidence="6">Probable DNA-directed RNA polymerase subunit delta</fullName>
    </recommendedName>
    <alternativeName>
        <fullName evidence="6">RNAP delta factor</fullName>
    </alternativeName>
</protein>
<dbReference type="NCBIfam" id="TIGR04567">
    <property type="entry name" value="RNAP_delt_lowGC"/>
    <property type="match status" value="1"/>
</dbReference>
<dbReference type="HAMAP" id="MF_00357">
    <property type="entry name" value="RNApol_bact_RpoE"/>
    <property type="match status" value="1"/>
</dbReference>
<accession>A0ABY4CM99</accession>
<dbReference type="InterPro" id="IPR038087">
    <property type="entry name" value="RNAP_delta_N_dom_sf"/>
</dbReference>
<dbReference type="InterPro" id="IPR007759">
    <property type="entry name" value="Asxl_HARE-HTH"/>
</dbReference>
<evidence type="ECO:0000256" key="1">
    <source>
        <dbReference type="ARBA" id="ARBA00009828"/>
    </source>
</evidence>
<sequence>MADEARVLRFSEEELEEMALVDIAYEILRNTNEPIYYRDLMQEVAKVRKLSETEINEIIARLYTEINIDGRFICIGNNIWGLKRWYPVDKTMEKSTGPKGFIRKDVDEDFYDDEDEELYDDINSEEDDFDSFDEDDEVAPDDEDFDIDEEEEEESLIDEESLDELQEEESEELDEEEEDI</sequence>
<proteinExistence type="inferred from homology"/>
<organism evidence="9 10">
    <name type="scientific">Fodinisporobacter ferrooxydans</name>
    <dbReference type="NCBI Taxonomy" id="2901836"/>
    <lineage>
        <taxon>Bacteria</taxon>
        <taxon>Bacillati</taxon>
        <taxon>Bacillota</taxon>
        <taxon>Bacilli</taxon>
        <taxon>Bacillales</taxon>
        <taxon>Alicyclobacillaceae</taxon>
        <taxon>Fodinisporobacter</taxon>
    </lineage>
</organism>
<dbReference type="GO" id="GO:0000428">
    <property type="term" value="C:DNA-directed RNA polymerase complex"/>
    <property type="evidence" value="ECO:0007669"/>
    <property type="project" value="UniProtKB-KW"/>
</dbReference>
<keyword evidence="4 6" id="KW-0548">Nucleotidyltransferase</keyword>
<evidence type="ECO:0000313" key="9">
    <source>
        <dbReference type="EMBL" id="UOF91622.1"/>
    </source>
</evidence>
<evidence type="ECO:0000256" key="2">
    <source>
        <dbReference type="ARBA" id="ARBA00022478"/>
    </source>
</evidence>
<dbReference type="Gene3D" id="1.10.10.1250">
    <property type="entry name" value="RNA polymerase, subunit delta, N-terminal domain"/>
    <property type="match status" value="1"/>
</dbReference>
<evidence type="ECO:0000256" key="6">
    <source>
        <dbReference type="HAMAP-Rule" id="MF_00357"/>
    </source>
</evidence>